<sequence>MPTLTWSFSLAADARLERSRLETSTIYHLNPPQRNKPQLSMLAFAPQGEMKENKIGPPTPDRHVSLTYAYTPCTRSHLAQKTAFYSRLPTLQSCDINPSWRLIHDIKFFSCYIFDPSNNGAT</sequence>
<gene>
    <name evidence="1" type="ORF">BO87DRAFT_163074</name>
</gene>
<dbReference type="GeneID" id="37120716"/>
<name>A0A318Z304_ASPNB</name>
<reference evidence="1" key="1">
    <citation type="submission" date="2016-12" db="EMBL/GenBank/DDBJ databases">
        <title>The genomes of Aspergillus section Nigri reveals drivers in fungal speciation.</title>
        <authorList>
            <consortium name="DOE Joint Genome Institute"/>
            <person name="Vesth T.C."/>
            <person name="Nybo J."/>
            <person name="Theobald S."/>
            <person name="Brandl J."/>
            <person name="Frisvad J.C."/>
            <person name="Nielsen K.F."/>
            <person name="Lyhne E.K."/>
            <person name="Kogle M.E."/>
            <person name="Kuo A."/>
            <person name="Riley R."/>
            <person name="Clum A."/>
            <person name="Nolan M."/>
            <person name="Lipzen A."/>
            <person name="Salamov A."/>
            <person name="Henrissat B."/>
            <person name="Wiebenga A."/>
            <person name="De Vries R.P."/>
            <person name="Grigoriev I.V."/>
            <person name="Mortensen U.H."/>
            <person name="Andersen M.R."/>
            <person name="Baker S.E."/>
        </authorList>
    </citation>
    <scope>NUCLEOTIDE SEQUENCE [LARGE SCALE GENOMIC DNA]</scope>
    <source>
        <strain evidence="1">CBS 115656</strain>
    </source>
</reference>
<accession>A0A318Z304</accession>
<dbReference type="EMBL" id="KZ821448">
    <property type="protein sequence ID" value="PYH38180.1"/>
    <property type="molecule type" value="Genomic_DNA"/>
</dbReference>
<keyword evidence="2" id="KW-1185">Reference proteome</keyword>
<protein>
    <submittedName>
        <fullName evidence="1">Uncharacterized protein</fullName>
    </submittedName>
</protein>
<evidence type="ECO:0000313" key="1">
    <source>
        <dbReference type="EMBL" id="PYH38180.1"/>
    </source>
</evidence>
<proteinExistence type="predicted"/>
<evidence type="ECO:0000313" key="2">
    <source>
        <dbReference type="Proteomes" id="UP000247647"/>
    </source>
</evidence>
<dbReference type="RefSeq" id="XP_025483658.1">
    <property type="nucleotide sequence ID" value="XM_025618260.1"/>
</dbReference>
<organism evidence="1 2">
    <name type="scientific">Aspergillus neoniger (strain CBS 115656)</name>
    <dbReference type="NCBI Taxonomy" id="1448310"/>
    <lineage>
        <taxon>Eukaryota</taxon>
        <taxon>Fungi</taxon>
        <taxon>Dikarya</taxon>
        <taxon>Ascomycota</taxon>
        <taxon>Pezizomycotina</taxon>
        <taxon>Eurotiomycetes</taxon>
        <taxon>Eurotiomycetidae</taxon>
        <taxon>Eurotiales</taxon>
        <taxon>Aspergillaceae</taxon>
        <taxon>Aspergillus</taxon>
        <taxon>Aspergillus subgen. Circumdati</taxon>
    </lineage>
</organism>
<dbReference type="Proteomes" id="UP000247647">
    <property type="component" value="Unassembled WGS sequence"/>
</dbReference>
<dbReference type="AlphaFoldDB" id="A0A318Z304"/>